<dbReference type="AlphaFoldDB" id="A0A1J1H4F2"/>
<evidence type="ECO:0000313" key="3">
    <source>
        <dbReference type="Proteomes" id="UP000220158"/>
    </source>
</evidence>
<name>A0A1J1H4F2_PLARL</name>
<gene>
    <name evidence="2" type="primary">GDV1</name>
    <name evidence="2" type="ORF">PRELSG_0733400</name>
</gene>
<dbReference type="OrthoDB" id="391544at2759"/>
<dbReference type="Proteomes" id="UP000220158">
    <property type="component" value="Chromosome 7"/>
</dbReference>
<dbReference type="KEGG" id="prel:PRELSG_0733400"/>
<feature type="region of interest" description="Disordered" evidence="1">
    <location>
        <begin position="88"/>
        <end position="114"/>
    </location>
</feature>
<protein>
    <submittedName>
        <fullName evidence="2">Gametocyte development protein 1, putative</fullName>
    </submittedName>
</protein>
<dbReference type="EMBL" id="LN835302">
    <property type="protein sequence ID" value="CRG99569.1"/>
    <property type="molecule type" value="Genomic_DNA"/>
</dbReference>
<reference evidence="2 3" key="1">
    <citation type="submission" date="2015-04" db="EMBL/GenBank/DDBJ databases">
        <authorList>
            <consortium name="Pathogen Informatics"/>
        </authorList>
    </citation>
    <scope>NUCLEOTIDE SEQUENCE [LARGE SCALE GENOMIC DNA]</scope>
    <source>
        <strain evidence="2 3">SGS1</strain>
    </source>
</reference>
<dbReference type="RefSeq" id="XP_028532574.1">
    <property type="nucleotide sequence ID" value="XM_028676046.1"/>
</dbReference>
<proteinExistence type="predicted"/>
<dbReference type="GeneID" id="39735671"/>
<dbReference type="OMA" id="CGILLDF"/>
<dbReference type="VEuPathDB" id="PlasmoDB:PRELSG_0733400"/>
<organism evidence="2 3">
    <name type="scientific">Plasmodium relictum</name>
    <dbReference type="NCBI Taxonomy" id="85471"/>
    <lineage>
        <taxon>Eukaryota</taxon>
        <taxon>Sar</taxon>
        <taxon>Alveolata</taxon>
        <taxon>Apicomplexa</taxon>
        <taxon>Aconoidasida</taxon>
        <taxon>Haemosporida</taxon>
        <taxon>Plasmodiidae</taxon>
        <taxon>Plasmodium</taxon>
        <taxon>Plasmodium (Haemamoeba)</taxon>
    </lineage>
</organism>
<evidence type="ECO:0000313" key="2">
    <source>
        <dbReference type="EMBL" id="CRG99569.1"/>
    </source>
</evidence>
<keyword evidence="3" id="KW-1185">Reference proteome</keyword>
<accession>A0A1J1H4F2</accession>
<sequence>MGNNENNAGNNMVPQNFQIKKNSMQQKNEANKKPWYLQLDKNDVTYFFDLSEEEIISGGKRKKPIDNIKNKKFDKELKENSYKKIAVVKKEHGSENENEEKKKGFEENEENKKEKNNVKIKEIDNNNNNNESLISTYCYYREINSIKNNILTNSNISKSHNLFLYLNMFAKYLNCGKKTSVDKFLRNFNKKRFNNNNNKGLFNNYKTDIYEIGIYEKNIFTFKLLKKNRKIGNKIYYLNEELLGLEIDSFLAKFYPIKYIVKDNPLIKNYQKQVHTNLSREKPLTFGLVIDFDYIRECFEQNEERSLELLDFIVILDKISEVFRENCSIIYLHISIFNENGISESINIYRNTYEYLFDGLKCTMKLFEERNINLITRVHPLHSYRKIITDSENDNPMIKDVNKLFENKEIDNILLITNEINVISYCYKIRHRIKYKEKNKQNDYAISYKKPVLVLSFLNNLPIKNNKIHPYLKLDKFCYLTFIIESIYLRCQAKNIEKIEMQNKENIDLIEKYILKYNIKNRKLKKKINVILLDDIMYKINFKNQNTIIKVSSLLKRIFLPLYYPIHYYIKEN</sequence>
<evidence type="ECO:0000256" key="1">
    <source>
        <dbReference type="SAM" id="MobiDB-lite"/>
    </source>
</evidence>